<dbReference type="SUPFAM" id="SSF48208">
    <property type="entry name" value="Six-hairpin glycosidases"/>
    <property type="match status" value="1"/>
</dbReference>
<dbReference type="Proteomes" id="UP000316778">
    <property type="component" value="Unassembled WGS sequence"/>
</dbReference>
<dbReference type="CDD" id="cd02850">
    <property type="entry name" value="E_set_Cellulase_N"/>
    <property type="match status" value="1"/>
</dbReference>
<sequence length="1504" mass="169623">MIPTMNLTRSYHTLIAVLLLPAYLCAQDKAALHNRHLDVEWRQGQSGYRIVKAAVVAGNGHTPLAQPSGEYTVLYSARKPDSRPLRQQVAKRAATFPEPIYRYLIKRWDENLEPVAMNTAGKALHFFPATATQDGDTAVVFRYGNDTLQLTARWSLEARYPQDITVTLTLKALKPGYYALATPALATVPEQQLAWGMIPGYFQAKSLQHDLVSSYGYGQGIPDRPIILRERTASTLCPLIQDRNGISLAVIPAPGTGRDPWESDHNTHSEWKLGLSLMDRKGALTPVAYHPVLGQQDSYMQPGEERAFAFRYSLQAADWYSVYKHAIYDIYRFRDFLALKQTRQSLTDRIMEMLHYVKADSTSRWRMAVHKGLQIGAQDYLGGVVGSDKDATKNSDYGAMWMLARLTGDTLLERQRLPYALNFKLMQQQEEPGFFQGATTGQYYLWKSKRFTEEWGAYVEPVALTYYTMMDMGNILLFEPGNQTLRKRLRLGADKLLQWQHADGRWEVAYDHNTTRPMFTDLQDLRPTFYGLLVAYRILGDKKYLAAARRGADWFVKEATDRGYFLGVCGDARFVADFATGQSVQALLELYDLTGEQRYRDAAIATARIYTASIYTHPIPSRRKKTVNGVTREDWEISQAGLSFEHGGSLGSATVNGPILLASHAGMFVRLFSMTGDSLYLDMARAAALGRDAFVHQPTGVASYYWNVMDKGAGPYPHHAWWQVGWITDYLLSEAALRSGGKINFPPGFITPKVGPHLCYGFAPGKVFGRSASLYLPDSMLQVSNPLVDYMSAIDTASSQLYVMLLNNDDETQQANVQLDLEKVLPDKKVQLTIVRLLDHKGQRDGDVRIGASQQVTIPPYGLKVLLFSYAPADTQYVAVKHWVCVNQWGYNSNAPKRFTVPTAAQENLHFRITRQNGTEKLFEGMVQNGIGDFTEFRPADPGPYTVQVESSRLPGAASYPFEIGPFVLERMAAQPSIDFMNDCRSITGTHPSAYGGCPWRDGTFYSYEIPSLVLMYLSNPQQYERLPATIDYAAMKRKVLDPAFRLVKAPNDSTALASARRYFTEIPPLTGKHIPDLMWDLHWGIGYYLVNPLTADPSDNSKPPPELHAQTLAQFAYFLYAYPWLEKWFPQSIYEQALQFALAHWKAAGLLEVRREIGSPKGRYAPGFSILPNLMMYEVCRREQQSHPEAFMQAARRQAEWIIDSLDLQDPLVTKGQRMSEHMLMTGLAFYQLHYPDAAPAGLQQKINEWVDVVISRSGNMWDFRRYDLDSNWTVPWYNEVGNVAGFPASALQAAAVITDTAKRYRLLEIAFAHFDNLYGRNPLNVFTAHYPEMGFTGVEKGFPKGYHEDVCARLELVRGALSCLPGTEMYPFNPAGSYRHLEGWVNHNTAWNVSLAMLNWFDNQPLSLTRQENGLAVRWQAPVNDDVQARESLPLIVYVNGREAGTVTLAEEGSNSHAFAALLPLKGNKLVMDDRQVRLRKGDVIRLAYGRGILEKGMELRW</sequence>
<comment type="similarity">
    <text evidence="1">Belongs to the glycosyl hydrolase 9 (cellulase E) family.</text>
</comment>
<evidence type="ECO:0000313" key="4">
    <source>
        <dbReference type="Proteomes" id="UP000316778"/>
    </source>
</evidence>
<accession>A0A562SL48</accession>
<evidence type="ECO:0008006" key="5">
    <source>
        <dbReference type="Google" id="ProtNLM"/>
    </source>
</evidence>
<organism evidence="3 4">
    <name type="scientific">Chitinophaga japonensis</name>
    <name type="common">Flexibacter japonensis</name>
    <dbReference type="NCBI Taxonomy" id="104662"/>
    <lineage>
        <taxon>Bacteria</taxon>
        <taxon>Pseudomonadati</taxon>
        <taxon>Bacteroidota</taxon>
        <taxon>Chitinophagia</taxon>
        <taxon>Chitinophagales</taxon>
        <taxon>Chitinophagaceae</taxon>
        <taxon>Chitinophaga</taxon>
    </lineage>
</organism>
<gene>
    <name evidence="3" type="ORF">LX66_5346</name>
</gene>
<name>A0A562SL48_CHIJA</name>
<dbReference type="InterPro" id="IPR014756">
    <property type="entry name" value="Ig_E-set"/>
</dbReference>
<keyword evidence="4" id="KW-1185">Reference proteome</keyword>
<proteinExistence type="inferred from homology"/>
<dbReference type="Gene3D" id="2.60.40.10">
    <property type="entry name" value="Immunoglobulins"/>
    <property type="match status" value="1"/>
</dbReference>
<dbReference type="InterPro" id="IPR013783">
    <property type="entry name" value="Ig-like_fold"/>
</dbReference>
<dbReference type="Gene3D" id="1.50.10.20">
    <property type="match status" value="1"/>
</dbReference>
<dbReference type="InterPro" id="IPR004197">
    <property type="entry name" value="Cellulase_Ig-like"/>
</dbReference>
<evidence type="ECO:0000313" key="3">
    <source>
        <dbReference type="EMBL" id="TWI82029.1"/>
    </source>
</evidence>
<dbReference type="GO" id="GO:0005975">
    <property type="term" value="P:carbohydrate metabolic process"/>
    <property type="evidence" value="ECO:0007669"/>
    <property type="project" value="InterPro"/>
</dbReference>
<feature type="signal peptide" evidence="2">
    <location>
        <begin position="1"/>
        <end position="26"/>
    </location>
</feature>
<dbReference type="GO" id="GO:0008810">
    <property type="term" value="F:cellulase activity"/>
    <property type="evidence" value="ECO:0007669"/>
    <property type="project" value="InterPro"/>
</dbReference>
<dbReference type="SUPFAM" id="SSF81296">
    <property type="entry name" value="E set domains"/>
    <property type="match status" value="1"/>
</dbReference>
<evidence type="ECO:0000256" key="1">
    <source>
        <dbReference type="ARBA" id="ARBA00007072"/>
    </source>
</evidence>
<evidence type="ECO:0000256" key="2">
    <source>
        <dbReference type="SAM" id="SignalP"/>
    </source>
</evidence>
<keyword evidence="2" id="KW-0732">Signal</keyword>
<dbReference type="EMBL" id="VLLG01000007">
    <property type="protein sequence ID" value="TWI82029.1"/>
    <property type="molecule type" value="Genomic_DNA"/>
</dbReference>
<reference evidence="3 4" key="1">
    <citation type="journal article" date="2013" name="Stand. Genomic Sci.">
        <title>Genomic Encyclopedia of Type Strains, Phase I: The one thousand microbial genomes (KMG-I) project.</title>
        <authorList>
            <person name="Kyrpides N.C."/>
            <person name="Woyke T."/>
            <person name="Eisen J.A."/>
            <person name="Garrity G."/>
            <person name="Lilburn T.G."/>
            <person name="Beck B.J."/>
            <person name="Whitman W.B."/>
            <person name="Hugenholtz P."/>
            <person name="Klenk H.P."/>
        </authorList>
    </citation>
    <scope>NUCLEOTIDE SEQUENCE [LARGE SCALE GENOMIC DNA]</scope>
    <source>
        <strain evidence="3 4">DSM 13484</strain>
    </source>
</reference>
<feature type="chain" id="PRO_5022051231" description="Glycerophosphoryl diester phosphodiesterase" evidence="2">
    <location>
        <begin position="27"/>
        <end position="1504"/>
    </location>
</feature>
<comment type="caution">
    <text evidence="3">The sequence shown here is derived from an EMBL/GenBank/DDBJ whole genome shotgun (WGS) entry which is preliminary data.</text>
</comment>
<dbReference type="InterPro" id="IPR008928">
    <property type="entry name" value="6-hairpin_glycosidase_sf"/>
</dbReference>
<protein>
    <recommendedName>
        <fullName evidence="5">Glycerophosphoryl diester phosphodiesterase</fullName>
    </recommendedName>
</protein>